<accession>A0A8D5ZJJ6</accession>
<keyword evidence="3" id="KW-0547">Nucleotide-binding</keyword>
<protein>
    <recommendedName>
        <fullName evidence="3 4">GTP cyclohydrolase III</fullName>
        <ecNumber evidence="3 4">3.5.4.29</ecNumber>
    </recommendedName>
</protein>
<sequence>MKTIKLIMDGYKQWTESLGNDREWKIQAFQHYFSYILYTKIAEIWGYVIPFRYDIYVILSDGIKEKQLLSAVQDIKTYSPTEIRICKGYNKTPLLSLYSCDEKIDLDTRPDEKVLVAHYDVDGITKMGLREATERIELLKENVRELGKKLGCIEHYFGGDNMGLFCSEDTAEEHILTSRELEGVKVGIGIDIKARDALRKATEALEIIRKYRGEKWKVIR</sequence>
<dbReference type="AlphaFoldDB" id="A0A8D5ZJJ6"/>
<dbReference type="InterPro" id="IPR007839">
    <property type="entry name" value="GTP_CycHdrlase_3"/>
</dbReference>
<gene>
    <name evidence="3" type="primary">gch3</name>
    <name evidence="5" type="ORF">KN1_19780</name>
</gene>
<dbReference type="EMBL" id="AP024597">
    <property type="protein sequence ID" value="BCU70681.1"/>
    <property type="molecule type" value="Genomic_DNA"/>
</dbReference>
<dbReference type="EC" id="3.5.4.29" evidence="3 4"/>
<dbReference type="PIRSF" id="PIRSF009265">
    <property type="entry name" value="GTP_cyclohydro_3"/>
    <property type="match status" value="1"/>
</dbReference>
<dbReference type="RefSeq" id="WP_221287362.1">
    <property type="nucleotide sequence ID" value="NZ_AP024597.1"/>
</dbReference>
<proteinExistence type="inferred from homology"/>
<dbReference type="GO" id="GO:0043740">
    <property type="term" value="F:GTP cyclohydrolase IIa activity"/>
    <property type="evidence" value="ECO:0007669"/>
    <property type="project" value="UniProtKB-UniRule"/>
</dbReference>
<evidence type="ECO:0000313" key="6">
    <source>
        <dbReference type="Proteomes" id="UP000825123"/>
    </source>
</evidence>
<dbReference type="PANTHER" id="PTHR42202:SF1">
    <property type="entry name" value="GTP CYCLOHYDROLASE III"/>
    <property type="match status" value="1"/>
</dbReference>
<keyword evidence="1 3" id="KW-0378">Hydrolase</keyword>
<evidence type="ECO:0000313" key="5">
    <source>
        <dbReference type="EMBL" id="BCU70681.1"/>
    </source>
</evidence>
<dbReference type="HAMAP" id="MF_00608">
    <property type="entry name" value="GTP_cyclohydro_3"/>
    <property type="match status" value="1"/>
</dbReference>
<comment type="similarity">
    <text evidence="3 4">Belongs to the archaeal-type GTP cyclohydrolase family.</text>
</comment>
<evidence type="ECO:0000256" key="1">
    <source>
        <dbReference type="ARBA" id="ARBA00022801"/>
    </source>
</evidence>
<dbReference type="GeneID" id="66163711"/>
<dbReference type="KEGG" id="csty:KN1_19780"/>
<keyword evidence="2 3" id="KW-0342">GTP-binding</keyword>
<dbReference type="PANTHER" id="PTHR42202">
    <property type="entry name" value="GTP CYCLOHYDROLASE III"/>
    <property type="match status" value="1"/>
</dbReference>
<keyword evidence="6" id="KW-1185">Reference proteome</keyword>
<evidence type="ECO:0000256" key="4">
    <source>
        <dbReference type="PIRNR" id="PIRNR009265"/>
    </source>
</evidence>
<dbReference type="Gene3D" id="3.30.70.1230">
    <property type="entry name" value="Nucleotide cyclase"/>
    <property type="match status" value="2"/>
</dbReference>
<evidence type="ECO:0000256" key="2">
    <source>
        <dbReference type="ARBA" id="ARBA00023134"/>
    </source>
</evidence>
<name>A0A8D5ZJJ6_9CREN</name>
<dbReference type="GO" id="GO:0005525">
    <property type="term" value="F:GTP binding"/>
    <property type="evidence" value="ECO:0007669"/>
    <property type="project" value="UniProtKB-KW"/>
</dbReference>
<comment type="function">
    <text evidence="3 4">Catalyzes the formation of 2-amino-5-formylamino-6-ribofuranosylamino-4(3H)-pyrimidinone ribonucleotide monophosphate and inorganic phosphate from GTP. Also has an independent pyrophosphate phosphohydrolase activity.</text>
</comment>
<dbReference type="Pfam" id="PF05165">
    <property type="entry name" value="GCH_III"/>
    <property type="match status" value="1"/>
</dbReference>
<comment type="catalytic activity">
    <reaction evidence="3 4">
        <text>GTP + 3 H2O = 2-amino-5-formylamino-6-(5-phospho-D-ribosylamino)pyrimidin-4(3H)-one + 2 phosphate + 2 H(+)</text>
        <dbReference type="Rhea" id="RHEA:22468"/>
        <dbReference type="ChEBI" id="CHEBI:15377"/>
        <dbReference type="ChEBI" id="CHEBI:15378"/>
        <dbReference type="ChEBI" id="CHEBI:37565"/>
        <dbReference type="ChEBI" id="CHEBI:43474"/>
        <dbReference type="ChEBI" id="CHEBI:57258"/>
        <dbReference type="EC" id="3.5.4.29"/>
    </reaction>
</comment>
<organism evidence="5 6">
    <name type="scientific">Stygiolobus caldivivus</name>
    <dbReference type="NCBI Taxonomy" id="2824673"/>
    <lineage>
        <taxon>Archaea</taxon>
        <taxon>Thermoproteota</taxon>
        <taxon>Thermoprotei</taxon>
        <taxon>Sulfolobales</taxon>
        <taxon>Sulfolobaceae</taxon>
        <taxon>Stygiolobus</taxon>
    </lineage>
</organism>
<evidence type="ECO:0000256" key="3">
    <source>
        <dbReference type="HAMAP-Rule" id="MF_00608"/>
    </source>
</evidence>
<dbReference type="Proteomes" id="UP000825123">
    <property type="component" value="Chromosome"/>
</dbReference>
<reference evidence="5 6" key="1">
    <citation type="submission" date="2021-04" db="EMBL/GenBank/DDBJ databases">
        <title>Complete genome sequence of Stygiolobus sp. KN-1.</title>
        <authorList>
            <person name="Nakamura K."/>
            <person name="Sakai H."/>
            <person name="Kurosawa N."/>
        </authorList>
    </citation>
    <scope>NUCLEOTIDE SEQUENCE [LARGE SCALE GENOMIC DNA]</scope>
    <source>
        <strain evidence="5 6">KN-1</strain>
    </source>
</reference>
<dbReference type="InterPro" id="IPR029787">
    <property type="entry name" value="Nucleotide_cyclase"/>
</dbReference>